<dbReference type="STRING" id="595528.A0A0D2WMI4"/>
<dbReference type="AlphaFoldDB" id="A0A0D2WMI4"/>
<dbReference type="PROSITE" id="PS50032">
    <property type="entry name" value="KA1"/>
    <property type="match status" value="1"/>
</dbReference>
<dbReference type="InterPro" id="IPR000719">
    <property type="entry name" value="Prot_kinase_dom"/>
</dbReference>
<feature type="compositionally biased region" description="Basic and acidic residues" evidence="15">
    <location>
        <begin position="584"/>
        <end position="596"/>
    </location>
</feature>
<keyword evidence="9 19" id="KW-0418">Kinase</keyword>
<evidence type="ECO:0000256" key="11">
    <source>
        <dbReference type="ARBA" id="ARBA00022842"/>
    </source>
</evidence>
<keyword evidence="10 14" id="KW-0067">ATP-binding</keyword>
<feature type="domain" description="KA1" evidence="18">
    <location>
        <begin position="799"/>
        <end position="848"/>
    </location>
</feature>
<dbReference type="SUPFAM" id="SSF56112">
    <property type="entry name" value="Protein kinase-like (PK-like)"/>
    <property type="match status" value="1"/>
</dbReference>
<dbReference type="EMBL" id="KE346363">
    <property type="protein sequence ID" value="KJE92045.1"/>
    <property type="molecule type" value="Genomic_DNA"/>
</dbReference>
<dbReference type="GO" id="GO:0005737">
    <property type="term" value="C:cytoplasm"/>
    <property type="evidence" value="ECO:0007669"/>
    <property type="project" value="TreeGrafter"/>
</dbReference>
<feature type="compositionally biased region" description="Polar residues" evidence="15">
    <location>
        <begin position="619"/>
        <end position="631"/>
    </location>
</feature>
<dbReference type="InterPro" id="IPR015940">
    <property type="entry name" value="UBA"/>
</dbReference>
<dbReference type="FunFam" id="3.30.310.80:FF:000011">
    <property type="entry name" value="Non-specific serine/threonine protein kinase"/>
    <property type="match status" value="1"/>
</dbReference>
<keyword evidence="5" id="KW-0597">Phosphoprotein</keyword>
<dbReference type="InterPro" id="IPR028375">
    <property type="entry name" value="KA1/Ssp2_C"/>
</dbReference>
<dbReference type="SUPFAM" id="SSF103243">
    <property type="entry name" value="KA1-like"/>
    <property type="match status" value="1"/>
</dbReference>
<dbReference type="FunFam" id="1.10.510.10:FF:000156">
    <property type="entry name" value="Serine/threonine-protein kinase SIK3 homolog"/>
    <property type="match status" value="1"/>
</dbReference>
<dbReference type="CDD" id="cd14337">
    <property type="entry name" value="UBA_MARK_Par1"/>
    <property type="match status" value="1"/>
</dbReference>
<feature type="region of interest" description="Disordered" evidence="15">
    <location>
        <begin position="1"/>
        <end position="49"/>
    </location>
</feature>
<evidence type="ECO:0000256" key="8">
    <source>
        <dbReference type="ARBA" id="ARBA00022741"/>
    </source>
</evidence>
<dbReference type="GO" id="GO:0004674">
    <property type="term" value="F:protein serine/threonine kinase activity"/>
    <property type="evidence" value="ECO:0007669"/>
    <property type="project" value="UniProtKB-KW"/>
</dbReference>
<keyword evidence="20" id="KW-1185">Reference proteome</keyword>
<feature type="domain" description="UBA" evidence="17">
    <location>
        <begin position="330"/>
        <end position="370"/>
    </location>
</feature>
<dbReference type="PANTHER" id="PTHR24346:SF21">
    <property type="entry name" value="SERINE_THREONINE-PROTEIN KINASE MARK1"/>
    <property type="match status" value="1"/>
</dbReference>
<evidence type="ECO:0000256" key="9">
    <source>
        <dbReference type="ARBA" id="ARBA00022777"/>
    </source>
</evidence>
<dbReference type="Gene3D" id="1.10.510.10">
    <property type="entry name" value="Transferase(Phosphotransferase) domain 1"/>
    <property type="match status" value="1"/>
</dbReference>
<dbReference type="PhylomeDB" id="A0A0D2WMI4"/>
<dbReference type="OrthoDB" id="504170at2759"/>
<dbReference type="Pfam" id="PF02149">
    <property type="entry name" value="KA1"/>
    <property type="match status" value="1"/>
</dbReference>
<evidence type="ECO:0000313" key="20">
    <source>
        <dbReference type="Proteomes" id="UP000008743"/>
    </source>
</evidence>
<feature type="domain" description="Protein kinase" evidence="16">
    <location>
        <begin position="60"/>
        <end position="311"/>
    </location>
</feature>
<reference evidence="20" key="1">
    <citation type="submission" date="2011-02" db="EMBL/GenBank/DDBJ databases">
        <title>The Genome Sequence of Capsaspora owczarzaki ATCC 30864.</title>
        <authorList>
            <person name="Russ C."/>
            <person name="Cuomo C."/>
            <person name="Burger G."/>
            <person name="Gray M.W."/>
            <person name="Holland P.W.H."/>
            <person name="King N."/>
            <person name="Lang F.B.F."/>
            <person name="Roger A.J."/>
            <person name="Ruiz-Trillo I."/>
            <person name="Young S.K."/>
            <person name="Zeng Q."/>
            <person name="Gargeya S."/>
            <person name="Alvarado L."/>
            <person name="Berlin A."/>
            <person name="Chapman S.B."/>
            <person name="Chen Z."/>
            <person name="Freedman E."/>
            <person name="Gellesch M."/>
            <person name="Goldberg J."/>
            <person name="Griggs A."/>
            <person name="Gujja S."/>
            <person name="Heilman E."/>
            <person name="Heiman D."/>
            <person name="Howarth C."/>
            <person name="Mehta T."/>
            <person name="Neiman D."/>
            <person name="Pearson M."/>
            <person name="Roberts A."/>
            <person name="Saif S."/>
            <person name="Shea T."/>
            <person name="Shenoy N."/>
            <person name="Sisk P."/>
            <person name="Stolte C."/>
            <person name="Sykes S."/>
            <person name="White J."/>
            <person name="Yandava C."/>
            <person name="Haas B."/>
            <person name="Nusbaum C."/>
            <person name="Birren B."/>
        </authorList>
    </citation>
    <scope>NUCLEOTIDE SEQUENCE</scope>
    <source>
        <strain evidence="20">ATCC 30864</strain>
    </source>
</reference>
<evidence type="ECO:0000256" key="12">
    <source>
        <dbReference type="ARBA" id="ARBA00047899"/>
    </source>
</evidence>
<dbReference type="InParanoid" id="A0A0D2WMI4"/>
<dbReference type="Gene3D" id="1.10.8.10">
    <property type="entry name" value="DNA helicase RuvA subunit, C-terminal domain"/>
    <property type="match status" value="1"/>
</dbReference>
<feature type="compositionally biased region" description="Low complexity" evidence="15">
    <location>
        <begin position="1"/>
        <end position="10"/>
    </location>
</feature>
<dbReference type="GO" id="GO:0106310">
    <property type="term" value="F:protein serine kinase activity"/>
    <property type="evidence" value="ECO:0007669"/>
    <property type="project" value="RHEA"/>
</dbReference>
<feature type="region of interest" description="Disordered" evidence="15">
    <location>
        <begin position="393"/>
        <end position="729"/>
    </location>
</feature>
<comment type="cofactor">
    <cofactor evidence="1">
        <name>Mg(2+)</name>
        <dbReference type="ChEBI" id="CHEBI:18420"/>
    </cofactor>
</comment>
<evidence type="ECO:0000256" key="15">
    <source>
        <dbReference type="SAM" id="MobiDB-lite"/>
    </source>
</evidence>
<sequence length="848" mass="90447">MSDQQAAAAAVSSPRKPEGNKLPSTPEDETVVAAPPPPPRRLSRSGSTENIATPQIIGNYALDKTIGKGNFAKVKLARHVLTNEEVAVKIIDKSKLNQTSLTKLFREVRIMKMLDHPNIIKLYEVIDTPTTLYLVMEYASGGELFDFLVAHGKMKEKEARIKFRQIVSAVQYCHSRRVIHRDLKAENLLLDADFNIKIADFGFSNQFTPGDKLDTFCGSPPYAAPELFQGKKYDGPEVDIWSLGVILYTLISGSLPFDGSNLKELRERVLMGKYRVPFFMSTECEQLLKKFLQVNPQKREPLSNIMVESWMNVGFEKDPLKPWEPPAPDLTDESRLQRMEKMGFARADVLAALQNDVYDHVAATYYLLGRKSRMERVMSGDYSPVVSASSSIAWSGTSSSTSNSTASGTSNGHAFAPSSSTSSSSSTASSSNAGAASSPAPPAVGSNAPDGITTTAVGDIMRSSTPTSSSSAAASSGSPVPSTPTSSSASSAQSTTAAAHAQASVDRASSGRAAGSSRPSSIVIEDVDATGSRSALNTRAREFLQSRSKVTASGGTPERVPSITDSHASAAGGGTPGSDSDAEDGTRRRNGSRHEGSGSPTLTLGASSPAQPNGFLVPTSPSGTPVKSVTSRARDEAGESGRGNRRRGLSVTTSFLRSPAQPSGDAPVTRIPSSQVASAAANSAPARERRARRQTYNGDGPLPGTPGAAPAGPTGHHPSTPSGSEGGKNLLSQLKSRFSRSFKAPAAVPAEDKSKPRSLRFTFSMNTTSSKKAEDVVTEMRRVLDELHIVYERTETFMVTCAHEGVQWEMEVCKLPRLSLHGIRIKRISGNSLTYKNVCAKVIDKMKL</sequence>
<dbReference type="RefSeq" id="XP_004363915.1">
    <property type="nucleotide sequence ID" value="XM_004363858.2"/>
</dbReference>
<name>A0A0D2WMI4_CAPO3</name>
<comment type="catalytic activity">
    <reaction evidence="12">
        <text>L-threonyl-[protein] + ATP = O-phospho-L-threonyl-[protein] + ADP + H(+)</text>
        <dbReference type="Rhea" id="RHEA:46608"/>
        <dbReference type="Rhea" id="RHEA-COMP:11060"/>
        <dbReference type="Rhea" id="RHEA-COMP:11605"/>
        <dbReference type="ChEBI" id="CHEBI:15378"/>
        <dbReference type="ChEBI" id="CHEBI:30013"/>
        <dbReference type="ChEBI" id="CHEBI:30616"/>
        <dbReference type="ChEBI" id="CHEBI:61977"/>
        <dbReference type="ChEBI" id="CHEBI:456216"/>
        <dbReference type="EC" id="2.7.11.1"/>
    </reaction>
</comment>
<dbReference type="EC" id="2.7.11.1" evidence="3"/>
<feature type="compositionally biased region" description="Low complexity" evidence="15">
    <location>
        <begin position="393"/>
        <end position="449"/>
    </location>
</feature>
<keyword evidence="8 14" id="KW-0547">Nucleotide-binding</keyword>
<dbReference type="FunFam" id="3.30.200.20:FF:000003">
    <property type="entry name" value="Non-specific serine/threonine protein kinase"/>
    <property type="match status" value="1"/>
</dbReference>
<dbReference type="FunFam" id="1.10.8.10:FF:000005">
    <property type="entry name" value="Non-specific serine/threonine protein kinase"/>
    <property type="match status" value="1"/>
</dbReference>
<feature type="compositionally biased region" description="Polar residues" evidence="15">
    <location>
        <begin position="598"/>
        <end position="611"/>
    </location>
</feature>
<feature type="compositionally biased region" description="Low complexity" evidence="15">
    <location>
        <begin position="673"/>
        <end position="685"/>
    </location>
</feature>
<feature type="compositionally biased region" description="Low complexity" evidence="15">
    <location>
        <begin position="463"/>
        <end position="521"/>
    </location>
</feature>
<dbReference type="SMART" id="SM00165">
    <property type="entry name" value="UBA"/>
    <property type="match status" value="1"/>
</dbReference>
<dbReference type="PROSITE" id="PS00108">
    <property type="entry name" value="PROTEIN_KINASE_ST"/>
    <property type="match status" value="1"/>
</dbReference>
<dbReference type="CDD" id="cd12121">
    <property type="entry name" value="MARK_C_like"/>
    <property type="match status" value="1"/>
</dbReference>
<dbReference type="Proteomes" id="UP000008743">
    <property type="component" value="Unassembled WGS sequence"/>
</dbReference>
<dbReference type="SMART" id="SM00220">
    <property type="entry name" value="S_TKc"/>
    <property type="match status" value="1"/>
</dbReference>
<evidence type="ECO:0000256" key="7">
    <source>
        <dbReference type="ARBA" id="ARBA00022723"/>
    </source>
</evidence>
<dbReference type="PROSITE" id="PS50011">
    <property type="entry name" value="PROTEIN_KINASE_DOM"/>
    <property type="match status" value="1"/>
</dbReference>
<dbReference type="OMA" id="GXIVSAV"/>
<dbReference type="Pfam" id="PF00069">
    <property type="entry name" value="Pkinase"/>
    <property type="match status" value="1"/>
</dbReference>
<dbReference type="Gene3D" id="3.30.200.20">
    <property type="entry name" value="Phosphorylase Kinase, domain 1"/>
    <property type="match status" value="1"/>
</dbReference>
<evidence type="ECO:0000259" key="17">
    <source>
        <dbReference type="PROSITE" id="PS50030"/>
    </source>
</evidence>
<gene>
    <name evidence="19" type="ORF">CAOG_003076</name>
</gene>
<evidence type="ECO:0000259" key="16">
    <source>
        <dbReference type="PROSITE" id="PS50011"/>
    </source>
</evidence>
<dbReference type="PROSITE" id="PS00107">
    <property type="entry name" value="PROTEIN_KINASE_ATP"/>
    <property type="match status" value="1"/>
</dbReference>
<feature type="binding site" evidence="14">
    <location>
        <position position="89"/>
    </location>
    <ligand>
        <name>ATP</name>
        <dbReference type="ChEBI" id="CHEBI:30616"/>
    </ligand>
</feature>
<evidence type="ECO:0000256" key="3">
    <source>
        <dbReference type="ARBA" id="ARBA00012513"/>
    </source>
</evidence>
<dbReference type="GO" id="GO:0035556">
    <property type="term" value="P:intracellular signal transduction"/>
    <property type="evidence" value="ECO:0007669"/>
    <property type="project" value="TreeGrafter"/>
</dbReference>
<evidence type="ECO:0000256" key="5">
    <source>
        <dbReference type="ARBA" id="ARBA00022553"/>
    </source>
</evidence>
<keyword evidence="4" id="KW-0723">Serine/threonine-protein kinase</keyword>
<dbReference type="GO" id="GO:0005524">
    <property type="term" value="F:ATP binding"/>
    <property type="evidence" value="ECO:0007669"/>
    <property type="project" value="UniProtKB-UniRule"/>
</dbReference>
<evidence type="ECO:0000313" key="19">
    <source>
        <dbReference type="EMBL" id="KJE92045.1"/>
    </source>
</evidence>
<keyword evidence="7" id="KW-0479">Metal-binding</keyword>
<keyword evidence="6" id="KW-0808">Transferase</keyword>
<dbReference type="Gene3D" id="3.30.310.80">
    <property type="entry name" value="Kinase associated domain 1, KA1"/>
    <property type="match status" value="1"/>
</dbReference>
<dbReference type="eggNOG" id="KOG0586">
    <property type="taxonomic scope" value="Eukaryota"/>
</dbReference>
<organism evidence="19 20">
    <name type="scientific">Capsaspora owczarzaki (strain ATCC 30864)</name>
    <dbReference type="NCBI Taxonomy" id="595528"/>
    <lineage>
        <taxon>Eukaryota</taxon>
        <taxon>Filasterea</taxon>
        <taxon>Capsaspora</taxon>
    </lineage>
</organism>
<comment type="catalytic activity">
    <reaction evidence="13">
        <text>L-seryl-[protein] + ATP = O-phospho-L-seryl-[protein] + ADP + H(+)</text>
        <dbReference type="Rhea" id="RHEA:17989"/>
        <dbReference type="Rhea" id="RHEA-COMP:9863"/>
        <dbReference type="Rhea" id="RHEA-COMP:11604"/>
        <dbReference type="ChEBI" id="CHEBI:15378"/>
        <dbReference type="ChEBI" id="CHEBI:29999"/>
        <dbReference type="ChEBI" id="CHEBI:30616"/>
        <dbReference type="ChEBI" id="CHEBI:83421"/>
        <dbReference type="ChEBI" id="CHEBI:456216"/>
        <dbReference type="EC" id="2.7.11.1"/>
    </reaction>
</comment>
<feature type="compositionally biased region" description="Low complexity" evidence="15">
    <location>
        <begin position="698"/>
        <end position="718"/>
    </location>
</feature>
<evidence type="ECO:0000256" key="2">
    <source>
        <dbReference type="ARBA" id="ARBA00006234"/>
    </source>
</evidence>
<evidence type="ECO:0000256" key="4">
    <source>
        <dbReference type="ARBA" id="ARBA00022527"/>
    </source>
</evidence>
<dbReference type="InterPro" id="IPR008271">
    <property type="entry name" value="Ser/Thr_kinase_AS"/>
</dbReference>
<evidence type="ECO:0000256" key="14">
    <source>
        <dbReference type="PROSITE-ProRule" id="PRU10141"/>
    </source>
</evidence>
<feature type="compositionally biased region" description="Polar residues" evidence="15">
    <location>
        <begin position="545"/>
        <end position="554"/>
    </location>
</feature>
<dbReference type="GO" id="GO:0046872">
    <property type="term" value="F:metal ion binding"/>
    <property type="evidence" value="ECO:0007669"/>
    <property type="project" value="UniProtKB-KW"/>
</dbReference>
<comment type="similarity">
    <text evidence="2">Belongs to the protein kinase superfamily. CAMK Ser/Thr protein kinase family. SNF1 subfamily.</text>
</comment>
<evidence type="ECO:0000259" key="18">
    <source>
        <dbReference type="PROSITE" id="PS50032"/>
    </source>
</evidence>
<dbReference type="InterPro" id="IPR001772">
    <property type="entry name" value="KA1_dom"/>
</dbReference>
<evidence type="ECO:0000256" key="10">
    <source>
        <dbReference type="ARBA" id="ARBA00022840"/>
    </source>
</evidence>
<proteinExistence type="inferred from homology"/>
<dbReference type="PANTHER" id="PTHR24346">
    <property type="entry name" value="MAP/MICROTUBULE AFFINITY-REGULATING KINASE"/>
    <property type="match status" value="1"/>
</dbReference>
<protein>
    <recommendedName>
        <fullName evidence="3">non-specific serine/threonine protein kinase</fullName>
        <ecNumber evidence="3">2.7.11.1</ecNumber>
    </recommendedName>
</protein>
<evidence type="ECO:0000256" key="6">
    <source>
        <dbReference type="ARBA" id="ARBA00022679"/>
    </source>
</evidence>
<evidence type="ECO:0000256" key="1">
    <source>
        <dbReference type="ARBA" id="ARBA00001946"/>
    </source>
</evidence>
<dbReference type="InterPro" id="IPR017441">
    <property type="entry name" value="Protein_kinase_ATP_BS"/>
</dbReference>
<dbReference type="PROSITE" id="PS50030">
    <property type="entry name" value="UBA"/>
    <property type="match status" value="1"/>
</dbReference>
<keyword evidence="11" id="KW-0460">Magnesium</keyword>
<accession>A0A0D2WMI4</accession>
<dbReference type="InterPro" id="IPR011009">
    <property type="entry name" value="Kinase-like_dom_sf"/>
</dbReference>
<evidence type="ECO:0000256" key="13">
    <source>
        <dbReference type="ARBA" id="ARBA00048679"/>
    </source>
</evidence>